<comment type="caution">
    <text evidence="11">The sequence shown here is derived from an EMBL/GenBank/DDBJ whole genome shotgun (WGS) entry which is preliminary data.</text>
</comment>
<dbReference type="Gene3D" id="3.30.565.10">
    <property type="entry name" value="Histidine kinase-like ATPase, C-terminal domain"/>
    <property type="match status" value="1"/>
</dbReference>
<dbReference type="Pfam" id="PF07730">
    <property type="entry name" value="HisKA_3"/>
    <property type="match status" value="1"/>
</dbReference>
<evidence type="ECO:0000256" key="1">
    <source>
        <dbReference type="ARBA" id="ARBA00000085"/>
    </source>
</evidence>
<dbReference type="InterPro" id="IPR036890">
    <property type="entry name" value="HATPase_C_sf"/>
</dbReference>
<evidence type="ECO:0000256" key="7">
    <source>
        <dbReference type="ARBA" id="ARBA00022840"/>
    </source>
</evidence>
<dbReference type="InterPro" id="IPR011712">
    <property type="entry name" value="Sig_transdc_His_kin_sub3_dim/P"/>
</dbReference>
<dbReference type="PANTHER" id="PTHR24421:SF10">
    <property type="entry name" value="NITRATE_NITRITE SENSOR PROTEIN NARQ"/>
    <property type="match status" value="1"/>
</dbReference>
<evidence type="ECO:0000256" key="4">
    <source>
        <dbReference type="ARBA" id="ARBA00022679"/>
    </source>
</evidence>
<dbReference type="Gene3D" id="1.20.5.1930">
    <property type="match status" value="1"/>
</dbReference>
<evidence type="ECO:0000259" key="10">
    <source>
        <dbReference type="Pfam" id="PF07730"/>
    </source>
</evidence>
<feature type="transmembrane region" description="Helical" evidence="9">
    <location>
        <begin position="102"/>
        <end position="119"/>
    </location>
</feature>
<protein>
    <recommendedName>
        <fullName evidence="2">histidine kinase</fullName>
        <ecNumber evidence="2">2.7.13.3</ecNumber>
    </recommendedName>
</protein>
<gene>
    <name evidence="11" type="ORF">WMO26_01635</name>
</gene>
<keyword evidence="3" id="KW-0597">Phosphoprotein</keyword>
<dbReference type="CDD" id="cd16917">
    <property type="entry name" value="HATPase_UhpB-NarQ-NarX-like"/>
    <property type="match status" value="1"/>
</dbReference>
<keyword evidence="9" id="KW-1133">Transmembrane helix</keyword>
<keyword evidence="4" id="KW-0808">Transferase</keyword>
<keyword evidence="9" id="KW-0472">Membrane</keyword>
<feature type="domain" description="Signal transduction histidine kinase subgroup 3 dimerisation and phosphoacceptor" evidence="10">
    <location>
        <begin position="169"/>
        <end position="232"/>
    </location>
</feature>
<comment type="catalytic activity">
    <reaction evidence="1">
        <text>ATP + protein L-histidine = ADP + protein N-phospho-L-histidine.</text>
        <dbReference type="EC" id="2.7.13.3"/>
    </reaction>
</comment>
<evidence type="ECO:0000256" key="8">
    <source>
        <dbReference type="ARBA" id="ARBA00023012"/>
    </source>
</evidence>
<evidence type="ECO:0000256" key="6">
    <source>
        <dbReference type="ARBA" id="ARBA00022777"/>
    </source>
</evidence>
<dbReference type="PANTHER" id="PTHR24421">
    <property type="entry name" value="NITRATE/NITRITE SENSOR PROTEIN NARX-RELATED"/>
    <property type="match status" value="1"/>
</dbReference>
<dbReference type="InterPro" id="IPR050482">
    <property type="entry name" value="Sensor_HK_TwoCompSys"/>
</dbReference>
<evidence type="ECO:0000256" key="3">
    <source>
        <dbReference type="ARBA" id="ARBA00022553"/>
    </source>
</evidence>
<organism evidence="11 12">
    <name type="scientific">Solibaculum intestinale</name>
    <dbReference type="NCBI Taxonomy" id="3133165"/>
    <lineage>
        <taxon>Bacteria</taxon>
        <taxon>Bacillati</taxon>
        <taxon>Bacillota</taxon>
        <taxon>Clostridia</taxon>
        <taxon>Eubacteriales</taxon>
        <taxon>Oscillospiraceae</taxon>
        <taxon>Solibaculum</taxon>
    </lineage>
</organism>
<dbReference type="EMBL" id="JBBMFD010000001">
    <property type="protein sequence ID" value="MEQ2439524.1"/>
    <property type="molecule type" value="Genomic_DNA"/>
</dbReference>
<name>A0ABV1DWU0_9FIRM</name>
<dbReference type="EC" id="2.7.13.3" evidence="2"/>
<evidence type="ECO:0000313" key="12">
    <source>
        <dbReference type="Proteomes" id="UP001489509"/>
    </source>
</evidence>
<dbReference type="RefSeq" id="WP_349217782.1">
    <property type="nucleotide sequence ID" value="NZ_JBBMFD010000001.1"/>
</dbReference>
<evidence type="ECO:0000256" key="9">
    <source>
        <dbReference type="SAM" id="Phobius"/>
    </source>
</evidence>
<keyword evidence="8" id="KW-0902">Two-component regulatory system</keyword>
<evidence type="ECO:0000256" key="2">
    <source>
        <dbReference type="ARBA" id="ARBA00012438"/>
    </source>
</evidence>
<reference evidence="11 12" key="1">
    <citation type="submission" date="2024-03" db="EMBL/GenBank/DDBJ databases">
        <title>Human intestinal bacterial collection.</title>
        <authorList>
            <person name="Pauvert C."/>
            <person name="Hitch T.C.A."/>
            <person name="Clavel T."/>
        </authorList>
    </citation>
    <scope>NUCLEOTIDE SEQUENCE [LARGE SCALE GENOMIC DNA]</scope>
    <source>
        <strain evidence="11 12">CLA-JM-H44</strain>
    </source>
</reference>
<evidence type="ECO:0000313" key="11">
    <source>
        <dbReference type="EMBL" id="MEQ2439524.1"/>
    </source>
</evidence>
<evidence type="ECO:0000256" key="5">
    <source>
        <dbReference type="ARBA" id="ARBA00022741"/>
    </source>
</evidence>
<feature type="transmembrane region" description="Helical" evidence="9">
    <location>
        <begin position="51"/>
        <end position="71"/>
    </location>
</feature>
<keyword evidence="6 11" id="KW-0418">Kinase</keyword>
<keyword evidence="7" id="KW-0067">ATP-binding</keyword>
<keyword evidence="5" id="KW-0547">Nucleotide-binding</keyword>
<keyword evidence="9" id="KW-0812">Transmembrane</keyword>
<dbReference type="SUPFAM" id="SSF55874">
    <property type="entry name" value="ATPase domain of HSP90 chaperone/DNA topoisomerase II/histidine kinase"/>
    <property type="match status" value="1"/>
</dbReference>
<accession>A0ABV1DWU0</accession>
<sequence length="363" mass="40811">MQVIIDKLLLFAGGCILLFSLPVTVESVASMLAALTLSSLGSFMEYRRVSLLFALLFTAGALFFPLCCLYLPLLYYDVFFSSPPGWWALCLLGPAVQHEKLSPLYLGLLALLLLTALLLKKRTQSEQELKKESLRTRDAGRELSLLLEQKNRDLMEKQDYEIRLATLNERNRIAREIHDSVGHMLSRSILQTGALLAVNRDEMVNEYLLGLKDTLSQAMDSIRESVHDLHDDSVDLSVQITALLQEFTFCPVSLDYDMESDVEKDVKYCFLAVVKEALNNIMKHSNATKASITLREHPALYQLIIRDNGTTAAQPKQSDGLGLRNMAERVEALQGHFHVTFQDGVTLFLSIPKEVRHANPNRG</sequence>
<proteinExistence type="predicted"/>
<dbReference type="GO" id="GO:0016301">
    <property type="term" value="F:kinase activity"/>
    <property type="evidence" value="ECO:0007669"/>
    <property type="project" value="UniProtKB-KW"/>
</dbReference>
<dbReference type="Proteomes" id="UP001489509">
    <property type="component" value="Unassembled WGS sequence"/>
</dbReference>
<keyword evidence="12" id="KW-1185">Reference proteome</keyword>